<evidence type="ECO:0000313" key="2">
    <source>
        <dbReference type="EMBL" id="GFO04983.1"/>
    </source>
</evidence>
<reference evidence="2 3" key="1">
    <citation type="journal article" date="2021" name="Elife">
        <title>Chloroplast acquisition without the gene transfer in kleptoplastic sea slugs, Plakobranchus ocellatus.</title>
        <authorList>
            <person name="Maeda T."/>
            <person name="Takahashi S."/>
            <person name="Yoshida T."/>
            <person name="Shimamura S."/>
            <person name="Takaki Y."/>
            <person name="Nagai Y."/>
            <person name="Toyoda A."/>
            <person name="Suzuki Y."/>
            <person name="Arimoto A."/>
            <person name="Ishii H."/>
            <person name="Satoh N."/>
            <person name="Nishiyama T."/>
            <person name="Hasebe M."/>
            <person name="Maruyama T."/>
            <person name="Minagawa J."/>
            <person name="Obokata J."/>
            <person name="Shigenobu S."/>
        </authorList>
    </citation>
    <scope>NUCLEOTIDE SEQUENCE [LARGE SCALE GENOMIC DNA]</scope>
</reference>
<sequence>MVGPLERPSSLQPTTRCSKYLWPSWYVSPQQGDLRLSGPPSGQDARGGARTRDRRIPADLRASSLAFEPPTPQKKKKNAGDDDNFFG</sequence>
<evidence type="ECO:0000256" key="1">
    <source>
        <dbReference type="SAM" id="MobiDB-lite"/>
    </source>
</evidence>
<dbReference type="Proteomes" id="UP000735302">
    <property type="component" value="Unassembled WGS sequence"/>
</dbReference>
<gene>
    <name evidence="2" type="ORF">PoB_003148800</name>
</gene>
<protein>
    <submittedName>
        <fullName evidence="2">Uncharacterized protein</fullName>
    </submittedName>
</protein>
<name>A0AAV4ADV5_9GAST</name>
<evidence type="ECO:0000313" key="3">
    <source>
        <dbReference type="Proteomes" id="UP000735302"/>
    </source>
</evidence>
<keyword evidence="3" id="KW-1185">Reference proteome</keyword>
<organism evidence="2 3">
    <name type="scientific">Plakobranchus ocellatus</name>
    <dbReference type="NCBI Taxonomy" id="259542"/>
    <lineage>
        <taxon>Eukaryota</taxon>
        <taxon>Metazoa</taxon>
        <taxon>Spiralia</taxon>
        <taxon>Lophotrochozoa</taxon>
        <taxon>Mollusca</taxon>
        <taxon>Gastropoda</taxon>
        <taxon>Heterobranchia</taxon>
        <taxon>Euthyneura</taxon>
        <taxon>Panpulmonata</taxon>
        <taxon>Sacoglossa</taxon>
        <taxon>Placobranchoidea</taxon>
        <taxon>Plakobranchidae</taxon>
        <taxon>Plakobranchus</taxon>
    </lineage>
</organism>
<proteinExistence type="predicted"/>
<dbReference type="EMBL" id="BLXT01003745">
    <property type="protein sequence ID" value="GFO04983.1"/>
    <property type="molecule type" value="Genomic_DNA"/>
</dbReference>
<comment type="caution">
    <text evidence="2">The sequence shown here is derived from an EMBL/GenBank/DDBJ whole genome shotgun (WGS) entry which is preliminary data.</text>
</comment>
<dbReference type="AlphaFoldDB" id="A0AAV4ADV5"/>
<accession>A0AAV4ADV5</accession>
<feature type="region of interest" description="Disordered" evidence="1">
    <location>
        <begin position="31"/>
        <end position="87"/>
    </location>
</feature>